<dbReference type="RefSeq" id="WP_159159645.1">
    <property type="nucleotide sequence ID" value="NZ_LR732831.1"/>
</dbReference>
<feature type="transmembrane region" description="Helical" evidence="1">
    <location>
        <begin position="107"/>
        <end position="122"/>
    </location>
</feature>
<evidence type="ECO:0000313" key="2">
    <source>
        <dbReference type="EMBL" id="VXB49120.1"/>
    </source>
</evidence>
<evidence type="ECO:0000256" key="1">
    <source>
        <dbReference type="SAM" id="Phobius"/>
    </source>
</evidence>
<dbReference type="EMBL" id="CABWLH010000009">
    <property type="protein sequence ID" value="VXB49120.1"/>
    <property type="molecule type" value="Genomic_DNA"/>
</dbReference>
<protein>
    <submittedName>
        <fullName evidence="2">Uncharacterized protein</fullName>
    </submittedName>
</protein>
<sequence>MSEKKNVETNTKTKNEKLLELENVIYTYPEKELLPYFFEEFKHGKNKEHYKDSIENLHNLDIECIEFAISRFSYIDNNKDPNRRYLSIIVPLFIAYLSFQYKLIPNKLIWSLFVAVSILWLMKELNKDRKDRSIASSMLKTFEQVHTRKQKDNK</sequence>
<keyword evidence="1" id="KW-0472">Membrane</keyword>
<name>A0A653R131_BACAB</name>
<proteinExistence type="predicted"/>
<dbReference type="Proteomes" id="UP000433089">
    <property type="component" value="Unassembled WGS sequence"/>
</dbReference>
<keyword evidence="1" id="KW-1133">Transmembrane helix</keyword>
<organism evidence="2 3">
    <name type="scientific">Bacillus altitudinis</name>
    <dbReference type="NCBI Taxonomy" id="293387"/>
    <lineage>
        <taxon>Bacteria</taxon>
        <taxon>Bacillati</taxon>
        <taxon>Bacillota</taxon>
        <taxon>Bacilli</taxon>
        <taxon>Bacillales</taxon>
        <taxon>Bacillaceae</taxon>
        <taxon>Bacillus</taxon>
    </lineage>
</organism>
<keyword evidence="1" id="KW-0812">Transmembrane</keyword>
<reference evidence="2 3" key="1">
    <citation type="submission" date="2019-10" db="EMBL/GenBank/DDBJ databases">
        <authorList>
            <person name="Karimi E."/>
        </authorList>
    </citation>
    <scope>NUCLEOTIDE SEQUENCE [LARGE SCALE GENOMIC DNA]</scope>
    <source>
        <strain evidence="2">Bacillus sp. 348</strain>
    </source>
</reference>
<gene>
    <name evidence="2" type="ORF">BACI348_40836</name>
</gene>
<accession>A0A653R131</accession>
<feature type="transmembrane region" description="Helical" evidence="1">
    <location>
        <begin position="85"/>
        <end position="101"/>
    </location>
</feature>
<dbReference type="AlphaFoldDB" id="A0A653R131"/>
<evidence type="ECO:0000313" key="3">
    <source>
        <dbReference type="Proteomes" id="UP000433089"/>
    </source>
</evidence>